<dbReference type="Proteomes" id="UP000589085">
    <property type="component" value="Unassembled WGS sequence"/>
</dbReference>
<name>A0A7W4IB82_9PROT</name>
<sequence length="370" mass="39762">MSAGGQDGRGMIRRITVLSNLRLSRLRYLTPFLLLAGCAMRDPPAPRPPAIWAADGRLVPPDTVLRLPDGTRVPTRIWPARGRVRAVMLALHGFDDSRDAWEFAAPALVAQGITLYAPDLRGFGGMADRGLWAGTDQMVADARNEALQIARRHPGVPLYLMGESMGGAILTCLMARPDAPPVAGTILLAPAVWKLGAVPETVLRLLAATAPDWRLTGHELPVHVVAGDDMAAMRRLYFDPLTLRASRMRAVAGLAALMRQAAEAAPRLHGPTMVIYGGHDQLVPPPAMAALWRNLPPGTRRDYIPQGYHLLLRGRSRQAATADIAQWITDPDRPLPSGGDIAAAAWQALPHDGSDAPLPILAPLEALPGK</sequence>
<evidence type="ECO:0000259" key="1">
    <source>
        <dbReference type="Pfam" id="PF12146"/>
    </source>
</evidence>
<comment type="caution">
    <text evidence="2">The sequence shown here is derived from an EMBL/GenBank/DDBJ whole genome shotgun (WGS) entry which is preliminary data.</text>
</comment>
<dbReference type="PRINTS" id="PR00111">
    <property type="entry name" value="ABHYDROLASE"/>
</dbReference>
<dbReference type="InterPro" id="IPR022742">
    <property type="entry name" value="Hydrolase_4"/>
</dbReference>
<dbReference type="SUPFAM" id="SSF53474">
    <property type="entry name" value="alpha/beta-Hydrolases"/>
    <property type="match status" value="1"/>
</dbReference>
<organism evidence="2 3">
    <name type="scientific">Gluconacetobacter sacchari</name>
    <dbReference type="NCBI Taxonomy" id="92759"/>
    <lineage>
        <taxon>Bacteria</taxon>
        <taxon>Pseudomonadati</taxon>
        <taxon>Pseudomonadota</taxon>
        <taxon>Alphaproteobacteria</taxon>
        <taxon>Acetobacterales</taxon>
        <taxon>Acetobacteraceae</taxon>
        <taxon>Gluconacetobacter</taxon>
    </lineage>
</organism>
<dbReference type="Gene3D" id="3.40.50.1820">
    <property type="entry name" value="alpha/beta hydrolase"/>
    <property type="match status" value="1"/>
</dbReference>
<dbReference type="InterPro" id="IPR000073">
    <property type="entry name" value="AB_hydrolase_1"/>
</dbReference>
<reference evidence="2 3" key="1">
    <citation type="submission" date="2020-04" db="EMBL/GenBank/DDBJ databases">
        <title>Description of novel Gluconacetobacter.</title>
        <authorList>
            <person name="Sombolestani A."/>
        </authorList>
    </citation>
    <scope>NUCLEOTIDE SEQUENCE [LARGE SCALE GENOMIC DNA]</scope>
    <source>
        <strain evidence="2 3">LMG 19747</strain>
    </source>
</reference>
<proteinExistence type="predicted"/>
<dbReference type="InterPro" id="IPR029058">
    <property type="entry name" value="AB_hydrolase_fold"/>
</dbReference>
<protein>
    <submittedName>
        <fullName evidence="2">Alpha/beta fold hydrolase</fullName>
    </submittedName>
</protein>
<accession>A0A7W4IB82</accession>
<dbReference type="EMBL" id="JABEQJ010000005">
    <property type="protein sequence ID" value="MBB2159684.1"/>
    <property type="molecule type" value="Genomic_DNA"/>
</dbReference>
<dbReference type="InterPro" id="IPR051044">
    <property type="entry name" value="MAG_DAG_Lipase"/>
</dbReference>
<evidence type="ECO:0000313" key="3">
    <source>
        <dbReference type="Proteomes" id="UP000589085"/>
    </source>
</evidence>
<dbReference type="Pfam" id="PF12146">
    <property type="entry name" value="Hydrolase_4"/>
    <property type="match status" value="1"/>
</dbReference>
<dbReference type="GO" id="GO:0016787">
    <property type="term" value="F:hydrolase activity"/>
    <property type="evidence" value="ECO:0007669"/>
    <property type="project" value="UniProtKB-KW"/>
</dbReference>
<evidence type="ECO:0000313" key="2">
    <source>
        <dbReference type="EMBL" id="MBB2159684.1"/>
    </source>
</evidence>
<dbReference type="AlphaFoldDB" id="A0A7W4IB82"/>
<feature type="domain" description="Serine aminopeptidase S33" evidence="1">
    <location>
        <begin position="83"/>
        <end position="312"/>
    </location>
</feature>
<dbReference type="PANTHER" id="PTHR11614">
    <property type="entry name" value="PHOSPHOLIPASE-RELATED"/>
    <property type="match status" value="1"/>
</dbReference>
<gene>
    <name evidence="2" type="ORF">HLH48_05765</name>
</gene>
<keyword evidence="2" id="KW-0378">Hydrolase</keyword>